<dbReference type="GO" id="GO:0015344">
    <property type="term" value="F:siderophore uptake transmembrane transporter activity"/>
    <property type="evidence" value="ECO:0007669"/>
    <property type="project" value="TreeGrafter"/>
</dbReference>
<evidence type="ECO:0000256" key="6">
    <source>
        <dbReference type="ARBA" id="ARBA00023136"/>
    </source>
</evidence>
<feature type="signal peptide" evidence="10">
    <location>
        <begin position="1"/>
        <end position="20"/>
    </location>
</feature>
<reference evidence="13" key="1">
    <citation type="submission" date="2022-10" db="EMBL/GenBank/DDBJ databases">
        <authorList>
            <person name="Yu W.X."/>
        </authorList>
    </citation>
    <scope>NUCLEOTIDE SEQUENCE</scope>
    <source>
        <strain evidence="13">D04</strain>
    </source>
</reference>
<dbReference type="InterPro" id="IPR012910">
    <property type="entry name" value="Plug_dom"/>
</dbReference>
<protein>
    <submittedName>
        <fullName evidence="13">TonB-dependent receptor</fullName>
    </submittedName>
</protein>
<dbReference type="Pfam" id="PF00593">
    <property type="entry name" value="TonB_dep_Rec_b-barrel"/>
    <property type="match status" value="1"/>
</dbReference>
<keyword evidence="7 8" id="KW-0998">Cell outer membrane</keyword>
<keyword evidence="14" id="KW-1185">Reference proteome</keyword>
<dbReference type="Pfam" id="PF07715">
    <property type="entry name" value="Plug"/>
    <property type="match status" value="1"/>
</dbReference>
<gene>
    <name evidence="13" type="ORF">OM074_03225</name>
</gene>
<dbReference type="PANTHER" id="PTHR30069">
    <property type="entry name" value="TONB-DEPENDENT OUTER MEMBRANE RECEPTOR"/>
    <property type="match status" value="1"/>
</dbReference>
<evidence type="ECO:0000256" key="8">
    <source>
        <dbReference type="PROSITE-ProRule" id="PRU01360"/>
    </source>
</evidence>
<dbReference type="Gene3D" id="2.40.170.20">
    <property type="entry name" value="TonB-dependent receptor, beta-barrel domain"/>
    <property type="match status" value="1"/>
</dbReference>
<dbReference type="Gene3D" id="2.170.130.10">
    <property type="entry name" value="TonB-dependent receptor, plug domain"/>
    <property type="match status" value="1"/>
</dbReference>
<dbReference type="GO" id="GO:0044718">
    <property type="term" value="P:siderophore transmembrane transport"/>
    <property type="evidence" value="ECO:0007669"/>
    <property type="project" value="TreeGrafter"/>
</dbReference>
<evidence type="ECO:0000256" key="1">
    <source>
        <dbReference type="ARBA" id="ARBA00004571"/>
    </source>
</evidence>
<name>A0AAE3MB67_9BACT</name>
<dbReference type="InterPro" id="IPR037066">
    <property type="entry name" value="Plug_dom_sf"/>
</dbReference>
<evidence type="ECO:0000256" key="2">
    <source>
        <dbReference type="ARBA" id="ARBA00022448"/>
    </source>
</evidence>
<proteinExistence type="inferred from homology"/>
<feature type="chain" id="PRO_5042106172" evidence="10">
    <location>
        <begin position="21"/>
        <end position="793"/>
    </location>
</feature>
<sequence>MNKLLYIFTILTFSVFNLFANPGVPPIQGEINNGDQPIPFATIQLKSTTIGSAADINGKFTLLDIPEGEHILVFQALGHMSKEVKVNLSYNNPLNLDITLEEDVLGLEQVVVTADKAKKRRIDASTIVNTMTPKQLTQVQAVTVCEGLNFTSGLRTENNCQNCGANAVRMNGMDGSYSQILINGRQIFSGLAGVYGLEIIPTNMIQQIEVVKGGGSALYGSNAIAGTINLITKEPTNNIFEASIQNGYIGLDKNPKSDLNINLNTTIVSEDKNTGIALYATNRNREGYDANGDTFTELSKIKNTTFGTNMYHRIGYRNKISLDYFHIVEERRGGDMLNSKEHEANITESANHNINTGAINFTRFIGENNGQLSIYASAQHVDRSTYYGARQYEDGFIFELPMNDPEQLSLGTPDMSSYGSTKDLSYSYGIQTKGGSGRHSYIAGIENIGSNMKDKKLGYTDSEGYHPDVIISDQTMNTLGIFGQYDYEMKKITISAGFRVDNYNITNKESGESNSDLSNTVFSPRLNFLYKPIKQLQVRSSFSTGFRAPQIFDEDLHIETAGNRKVIHKNGKGLKQESSNSYMLSLDYQGKVNNGNFEIMVEGFYTGLKDAFANENSEPNENGEVIYTRVNGGAACVNGISMDAKYFPSANWDIQFGFTSQKSEYDEMQDHGSKEYLRTPNNYGYFTFNTEPVKNFSISLNGTYTGSMQIQYFGNTINGELIDTDKFFDLGAKAEYILKLKKGFDLGINLGMKNIFNSYQDDFESGINRDPAYVYGPSLPRSIFFGIKIGNLL</sequence>
<dbReference type="GO" id="GO:0009279">
    <property type="term" value="C:cell outer membrane"/>
    <property type="evidence" value="ECO:0007669"/>
    <property type="project" value="UniProtKB-SubCell"/>
</dbReference>
<dbReference type="AlphaFoldDB" id="A0AAE3MB67"/>
<organism evidence="13 14">
    <name type="scientific">Plebeiibacterium marinum</name>
    <dbReference type="NCBI Taxonomy" id="2992111"/>
    <lineage>
        <taxon>Bacteria</taxon>
        <taxon>Pseudomonadati</taxon>
        <taxon>Bacteroidota</taxon>
        <taxon>Bacteroidia</taxon>
        <taxon>Marinilabiliales</taxon>
        <taxon>Marinilabiliaceae</taxon>
        <taxon>Plebeiibacterium</taxon>
    </lineage>
</organism>
<keyword evidence="4 8" id="KW-0812">Transmembrane</keyword>
<dbReference type="PROSITE" id="PS52016">
    <property type="entry name" value="TONB_DEPENDENT_REC_3"/>
    <property type="match status" value="1"/>
</dbReference>
<dbReference type="Gene3D" id="2.60.40.1120">
    <property type="entry name" value="Carboxypeptidase-like, regulatory domain"/>
    <property type="match status" value="1"/>
</dbReference>
<dbReference type="RefSeq" id="WP_301197840.1">
    <property type="nucleotide sequence ID" value="NZ_JAPDPI010000004.1"/>
</dbReference>
<evidence type="ECO:0000256" key="7">
    <source>
        <dbReference type="ARBA" id="ARBA00023237"/>
    </source>
</evidence>
<evidence type="ECO:0000259" key="11">
    <source>
        <dbReference type="Pfam" id="PF00593"/>
    </source>
</evidence>
<dbReference type="Proteomes" id="UP001207408">
    <property type="component" value="Unassembled WGS sequence"/>
</dbReference>
<comment type="similarity">
    <text evidence="8 9">Belongs to the TonB-dependent receptor family.</text>
</comment>
<dbReference type="InterPro" id="IPR036942">
    <property type="entry name" value="Beta-barrel_TonB_sf"/>
</dbReference>
<keyword evidence="10" id="KW-0732">Signal</keyword>
<dbReference type="InterPro" id="IPR039426">
    <property type="entry name" value="TonB-dep_rcpt-like"/>
</dbReference>
<keyword evidence="5 9" id="KW-0798">TonB box</keyword>
<dbReference type="PANTHER" id="PTHR30069:SF57">
    <property type="entry name" value="TONB-DEPENDENT RECEPTOR"/>
    <property type="match status" value="1"/>
</dbReference>
<evidence type="ECO:0000256" key="4">
    <source>
        <dbReference type="ARBA" id="ARBA00022692"/>
    </source>
</evidence>
<feature type="domain" description="TonB-dependent receptor plug" evidence="12">
    <location>
        <begin position="123"/>
        <end position="227"/>
    </location>
</feature>
<feature type="domain" description="TonB-dependent receptor-like beta-barrel" evidence="11">
    <location>
        <begin position="341"/>
        <end position="754"/>
    </location>
</feature>
<dbReference type="SUPFAM" id="SSF56935">
    <property type="entry name" value="Porins"/>
    <property type="match status" value="1"/>
</dbReference>
<dbReference type="EMBL" id="JAPDPI010000004">
    <property type="protein sequence ID" value="MCW3804621.1"/>
    <property type="molecule type" value="Genomic_DNA"/>
</dbReference>
<evidence type="ECO:0000256" key="9">
    <source>
        <dbReference type="RuleBase" id="RU003357"/>
    </source>
</evidence>
<keyword evidence="13" id="KW-0675">Receptor</keyword>
<keyword evidence="2 8" id="KW-0813">Transport</keyword>
<accession>A0AAE3MB67</accession>
<keyword evidence="3 8" id="KW-1134">Transmembrane beta strand</keyword>
<comment type="subcellular location">
    <subcellularLocation>
        <location evidence="1 8">Cell outer membrane</location>
        <topology evidence="1 8">Multi-pass membrane protein</topology>
    </subcellularLocation>
</comment>
<dbReference type="InterPro" id="IPR008969">
    <property type="entry name" value="CarboxyPept-like_regulatory"/>
</dbReference>
<evidence type="ECO:0000256" key="10">
    <source>
        <dbReference type="SAM" id="SignalP"/>
    </source>
</evidence>
<evidence type="ECO:0000256" key="3">
    <source>
        <dbReference type="ARBA" id="ARBA00022452"/>
    </source>
</evidence>
<comment type="caution">
    <text evidence="13">The sequence shown here is derived from an EMBL/GenBank/DDBJ whole genome shotgun (WGS) entry which is preliminary data.</text>
</comment>
<dbReference type="InterPro" id="IPR000531">
    <property type="entry name" value="Beta-barrel_TonB"/>
</dbReference>
<evidence type="ECO:0000256" key="5">
    <source>
        <dbReference type="ARBA" id="ARBA00023077"/>
    </source>
</evidence>
<evidence type="ECO:0000313" key="14">
    <source>
        <dbReference type="Proteomes" id="UP001207408"/>
    </source>
</evidence>
<keyword evidence="6 8" id="KW-0472">Membrane</keyword>
<dbReference type="SUPFAM" id="SSF49464">
    <property type="entry name" value="Carboxypeptidase regulatory domain-like"/>
    <property type="match status" value="1"/>
</dbReference>
<dbReference type="Pfam" id="PF13715">
    <property type="entry name" value="CarbopepD_reg_2"/>
    <property type="match status" value="1"/>
</dbReference>
<evidence type="ECO:0000259" key="12">
    <source>
        <dbReference type="Pfam" id="PF07715"/>
    </source>
</evidence>
<evidence type="ECO:0000313" key="13">
    <source>
        <dbReference type="EMBL" id="MCW3804621.1"/>
    </source>
</evidence>